<dbReference type="RefSeq" id="WP_160487338.1">
    <property type="nucleotide sequence ID" value="NZ_QGDV01000009.1"/>
</dbReference>
<feature type="region of interest" description="Disordered" evidence="1">
    <location>
        <begin position="62"/>
        <end position="88"/>
    </location>
</feature>
<evidence type="ECO:0000313" key="3">
    <source>
        <dbReference type="Proteomes" id="UP000245674"/>
    </source>
</evidence>
<reference evidence="2 3" key="1">
    <citation type="submission" date="2018-03" db="EMBL/GenBank/DDBJ databases">
        <title>Genomic Encyclopedia of Type Strains, Phase III (KMG-III): the genomes of soil and plant-associated and newly described type strains.</title>
        <authorList>
            <person name="Whitman W."/>
        </authorList>
    </citation>
    <scope>NUCLEOTIDE SEQUENCE [LARGE SCALE GENOMIC DNA]</scope>
    <source>
        <strain evidence="2 3">VKM Ac-1602</strain>
    </source>
</reference>
<evidence type="ECO:0000256" key="1">
    <source>
        <dbReference type="SAM" id="MobiDB-lite"/>
    </source>
</evidence>
<evidence type="ECO:0000313" key="2">
    <source>
        <dbReference type="EMBL" id="PWJ62943.1"/>
    </source>
</evidence>
<protein>
    <submittedName>
        <fullName evidence="2">Uncharacterized protein</fullName>
    </submittedName>
</protein>
<organism evidence="2 3">
    <name type="scientific">Rathayibacter iranicus NCPPB 2253 = VKM Ac-1602</name>
    <dbReference type="NCBI Taxonomy" id="1328868"/>
    <lineage>
        <taxon>Bacteria</taxon>
        <taxon>Bacillati</taxon>
        <taxon>Actinomycetota</taxon>
        <taxon>Actinomycetes</taxon>
        <taxon>Micrococcales</taxon>
        <taxon>Microbacteriaceae</taxon>
        <taxon>Rathayibacter</taxon>
    </lineage>
</organism>
<name>A0ABX5LAX1_9MICO</name>
<dbReference type="Proteomes" id="UP000245674">
    <property type="component" value="Unassembled WGS sequence"/>
</dbReference>
<gene>
    <name evidence="2" type="ORF">B0H03_10972</name>
</gene>
<keyword evidence="3" id="KW-1185">Reference proteome</keyword>
<feature type="compositionally biased region" description="Acidic residues" evidence="1">
    <location>
        <begin position="75"/>
        <end position="88"/>
    </location>
</feature>
<sequence length="88" mass="9557">MLQITVHERTYRLASGVRMAEMKKAVLEAMRAAPAFLALRTADSGPVEVTIAATTTVVLEEQDDPVPTIPRADGADPDDEAPYDIDFL</sequence>
<comment type="caution">
    <text evidence="2">The sequence shown here is derived from an EMBL/GenBank/DDBJ whole genome shotgun (WGS) entry which is preliminary data.</text>
</comment>
<dbReference type="EMBL" id="QGDV01000009">
    <property type="protein sequence ID" value="PWJ62943.1"/>
    <property type="molecule type" value="Genomic_DNA"/>
</dbReference>
<accession>A0ABX5LAX1</accession>
<proteinExistence type="predicted"/>